<evidence type="ECO:0000313" key="2">
    <source>
        <dbReference type="CGD" id="CAL0000183781"/>
    </source>
</evidence>
<dbReference type="SMR" id="A0A1D8PDS8"/>
<dbReference type="CGD" id="CAL0000183781">
    <property type="gene designation" value="orf19.2662"/>
</dbReference>
<evidence type="ECO:0000256" key="1">
    <source>
        <dbReference type="SAM" id="Phobius"/>
    </source>
</evidence>
<dbReference type="Proteomes" id="UP000000559">
    <property type="component" value="Chromosome 1"/>
</dbReference>
<organism evidence="3 4">
    <name type="scientific">Candida albicans (strain SC5314 / ATCC MYA-2876)</name>
    <name type="common">Yeast</name>
    <dbReference type="NCBI Taxonomy" id="237561"/>
    <lineage>
        <taxon>Eukaryota</taxon>
        <taxon>Fungi</taxon>
        <taxon>Dikarya</taxon>
        <taxon>Ascomycota</taxon>
        <taxon>Saccharomycotina</taxon>
        <taxon>Pichiomycetes</taxon>
        <taxon>Debaryomycetaceae</taxon>
        <taxon>Candida/Lodderomyces clade</taxon>
        <taxon>Candida</taxon>
    </lineage>
</organism>
<evidence type="ECO:0000313" key="3">
    <source>
        <dbReference type="EMBL" id="AOW26281.1"/>
    </source>
</evidence>
<keyword evidence="1" id="KW-0472">Membrane</keyword>
<keyword evidence="4" id="KW-1185">Reference proteome</keyword>
<name>A0A1D8PDS8_CANAL</name>
<dbReference type="KEGG" id="cal:CAALFM_C106190CA"/>
<feature type="transmembrane region" description="Helical" evidence="1">
    <location>
        <begin position="66"/>
        <end position="84"/>
    </location>
</feature>
<reference evidence="3 4" key="3">
    <citation type="journal article" date="2013" name="Genome Biol.">
        <title>Assembly of a phased diploid Candida albicans genome facilitates allele-specific measurements and provides a simple model for repeat and indel structure.</title>
        <authorList>
            <person name="Muzzey D."/>
            <person name="Schwartz K."/>
            <person name="Weissman J.S."/>
            <person name="Sherlock G."/>
        </authorList>
    </citation>
    <scope>NUCLEOTIDE SEQUENCE [LARGE SCALE GENOMIC DNA]</scope>
    <source>
        <strain evidence="4">SC5314 / ATCC MYA-2876</strain>
    </source>
</reference>
<accession>A0A1D8PDS8</accession>
<feature type="transmembrane region" description="Helical" evidence="1">
    <location>
        <begin position="96"/>
        <end position="116"/>
    </location>
</feature>
<dbReference type="GeneID" id="3648391"/>
<dbReference type="InParanoid" id="A0A1D8PDS8"/>
<protein>
    <submittedName>
        <fullName evidence="3">Uncharacterized protein</fullName>
    </submittedName>
</protein>
<dbReference type="EMBL" id="CP017623">
    <property type="protein sequence ID" value="AOW26281.1"/>
    <property type="molecule type" value="Genomic_DNA"/>
</dbReference>
<proteinExistence type="predicted"/>
<evidence type="ECO:0000313" key="4">
    <source>
        <dbReference type="Proteomes" id="UP000000559"/>
    </source>
</evidence>
<keyword evidence="1" id="KW-1133">Transmembrane helix</keyword>
<feature type="transmembrane region" description="Helical" evidence="1">
    <location>
        <begin position="150"/>
        <end position="170"/>
    </location>
</feature>
<dbReference type="RefSeq" id="XP_710009.2">
    <property type="nucleotide sequence ID" value="XM_704917.2"/>
</dbReference>
<reference evidence="3 4" key="1">
    <citation type="journal article" date="2004" name="Proc. Natl. Acad. Sci. U.S.A.">
        <title>The diploid genome sequence of Candida albicans.</title>
        <authorList>
            <person name="Jones T."/>
            <person name="Federspiel N.A."/>
            <person name="Chibana H."/>
            <person name="Dungan J."/>
            <person name="Kalman S."/>
            <person name="Magee B.B."/>
            <person name="Newport G."/>
            <person name="Thorstenson Y.R."/>
            <person name="Agabian N."/>
            <person name="Magee P.T."/>
            <person name="Davis R.W."/>
            <person name="Scherer S."/>
        </authorList>
    </citation>
    <scope>NUCLEOTIDE SEQUENCE [LARGE SCALE GENOMIC DNA]</scope>
    <source>
        <strain evidence="4">SC5314 / ATCC MYA-2876</strain>
    </source>
</reference>
<sequence length="201" mass="21938">MLDNMSSSLVLSLMSKPIKSSKLSNFCGAVSAFFSAFSSAFLASSAFFLASSAFFAASSAFLASSAFFLASSAFFLASSAFFLASSSFFLASSSRFFLAASSLTFNSSCFFFFSTITPRHHSASLSFDTVWSRIAWKFWISPLSSWVMDFWISSLLGLVITLLCFSFWSITSNMYPDDFNISSSELCNLVWRFSGMVGGGK</sequence>
<keyword evidence="1" id="KW-0812">Transmembrane</keyword>
<dbReference type="AlphaFoldDB" id="A0A1D8PDS8"/>
<dbReference type="VEuPathDB" id="FungiDB:C1_06190C_A"/>
<gene>
    <name evidence="3" type="ordered locus">CAALFM_C106190CA</name>
    <name evidence="2" type="ordered locus">orf19.2662</name>
</gene>
<reference evidence="3 4" key="2">
    <citation type="journal article" date="2007" name="Genome Biol.">
        <title>Assembly of the Candida albicans genome into sixteen supercontigs aligned on the eight chromosomes.</title>
        <authorList>
            <person name="van het Hoog M."/>
            <person name="Rast T.J."/>
            <person name="Martchenko M."/>
            <person name="Grindle S."/>
            <person name="Dignard D."/>
            <person name="Hogues H."/>
            <person name="Cuomo C."/>
            <person name="Berriman M."/>
            <person name="Scherer S."/>
            <person name="Magee B.B."/>
            <person name="Whiteway M."/>
            <person name="Chibana H."/>
            <person name="Nantel A."/>
            <person name="Magee P.T."/>
        </authorList>
    </citation>
    <scope>GENOME REANNOTATION</scope>
    <source>
        <strain evidence="4">SC5314 / ATCC MYA-2876</strain>
    </source>
</reference>